<gene>
    <name evidence="10" type="ORF">QIS99_00340</name>
</gene>
<dbReference type="Gene3D" id="3.40.50.2300">
    <property type="match status" value="2"/>
</dbReference>
<dbReference type="RefSeq" id="WP_282509163.1">
    <property type="nucleotide sequence ID" value="NZ_JASCIR010000001.1"/>
</dbReference>
<dbReference type="InterPro" id="IPR028081">
    <property type="entry name" value="Leu-bd"/>
</dbReference>
<dbReference type="InterPro" id="IPR028082">
    <property type="entry name" value="Peripla_BP_I"/>
</dbReference>
<dbReference type="InterPro" id="IPR000719">
    <property type="entry name" value="Prot_kinase_dom"/>
</dbReference>
<evidence type="ECO:0000256" key="3">
    <source>
        <dbReference type="ARBA" id="ARBA00022729"/>
    </source>
</evidence>
<dbReference type="PROSITE" id="PS50011">
    <property type="entry name" value="PROTEIN_KINASE_DOM"/>
    <property type="match status" value="1"/>
</dbReference>
<dbReference type="PROSITE" id="PS00107">
    <property type="entry name" value="PROTEIN_KINASE_ATP"/>
    <property type="match status" value="1"/>
</dbReference>
<name>A0ABT6RJS9_9ACTN</name>
<comment type="caution">
    <text evidence="10">The sequence shown here is derived from an EMBL/GenBank/DDBJ whole genome shotgun (WGS) entry which is preliminary data.</text>
</comment>
<evidence type="ECO:0000313" key="11">
    <source>
        <dbReference type="Proteomes" id="UP001224661"/>
    </source>
</evidence>
<feature type="region of interest" description="Disordered" evidence="8">
    <location>
        <begin position="280"/>
        <end position="338"/>
    </location>
</feature>
<dbReference type="GO" id="GO:0016301">
    <property type="term" value="F:kinase activity"/>
    <property type="evidence" value="ECO:0007669"/>
    <property type="project" value="UniProtKB-KW"/>
</dbReference>
<dbReference type="SUPFAM" id="SSF56112">
    <property type="entry name" value="Protein kinase-like (PK-like)"/>
    <property type="match status" value="1"/>
</dbReference>
<dbReference type="SUPFAM" id="SSF53822">
    <property type="entry name" value="Periplasmic binding protein-like I"/>
    <property type="match status" value="1"/>
</dbReference>
<accession>A0ABT6RJS9</accession>
<dbReference type="InterPro" id="IPR017441">
    <property type="entry name" value="Protein_kinase_ATP_BS"/>
</dbReference>
<dbReference type="Gene3D" id="3.30.200.20">
    <property type="entry name" value="Phosphorylase Kinase, domain 1"/>
    <property type="match status" value="1"/>
</dbReference>
<evidence type="ECO:0000256" key="8">
    <source>
        <dbReference type="SAM" id="MobiDB-lite"/>
    </source>
</evidence>
<feature type="binding site" evidence="7">
    <location>
        <position position="28"/>
    </location>
    <ligand>
        <name>ATP</name>
        <dbReference type="ChEBI" id="CHEBI:30616"/>
    </ligand>
</feature>
<reference evidence="10 11" key="1">
    <citation type="submission" date="2023-05" db="EMBL/GenBank/DDBJ databases">
        <title>Draft genome sequence of Streptomyces sp. B-S-A8 isolated from a cave soil in Thailand.</title>
        <authorList>
            <person name="Chamroensaksri N."/>
            <person name="Muangham S."/>
        </authorList>
    </citation>
    <scope>NUCLEOTIDE SEQUENCE [LARGE SCALE GENOMIC DNA]</scope>
    <source>
        <strain evidence="10 11">B-S-A8</strain>
    </source>
</reference>
<evidence type="ECO:0000256" key="1">
    <source>
        <dbReference type="ARBA" id="ARBA00010062"/>
    </source>
</evidence>
<dbReference type="PANTHER" id="PTHR43289">
    <property type="entry name" value="MITOGEN-ACTIVATED PROTEIN KINASE KINASE KINASE 20-RELATED"/>
    <property type="match status" value="1"/>
</dbReference>
<evidence type="ECO:0000313" key="10">
    <source>
        <dbReference type="EMBL" id="MDI3384677.1"/>
    </source>
</evidence>
<keyword evidence="2" id="KW-0808">Transferase</keyword>
<dbReference type="PANTHER" id="PTHR43289:SF34">
    <property type="entry name" value="SERINE_THREONINE-PROTEIN KINASE YBDM-RELATED"/>
    <property type="match status" value="1"/>
</dbReference>
<dbReference type="InterPro" id="IPR008271">
    <property type="entry name" value="Ser/Thr_kinase_AS"/>
</dbReference>
<dbReference type="Proteomes" id="UP001224661">
    <property type="component" value="Unassembled WGS sequence"/>
</dbReference>
<evidence type="ECO:0000256" key="2">
    <source>
        <dbReference type="ARBA" id="ARBA00022679"/>
    </source>
</evidence>
<keyword evidence="4 7" id="KW-0547">Nucleotide-binding</keyword>
<evidence type="ECO:0000256" key="7">
    <source>
        <dbReference type="PROSITE-ProRule" id="PRU10141"/>
    </source>
</evidence>
<proteinExistence type="inferred from homology"/>
<keyword evidence="5 10" id="KW-0418">Kinase</keyword>
<dbReference type="SMART" id="SM00220">
    <property type="entry name" value="S_TKc"/>
    <property type="match status" value="1"/>
</dbReference>
<dbReference type="Gene3D" id="1.10.510.10">
    <property type="entry name" value="Transferase(Phosphotransferase) domain 1"/>
    <property type="match status" value="1"/>
</dbReference>
<evidence type="ECO:0000256" key="4">
    <source>
        <dbReference type="ARBA" id="ARBA00022741"/>
    </source>
</evidence>
<dbReference type="PROSITE" id="PS00108">
    <property type="entry name" value="PROTEIN_KINASE_ST"/>
    <property type="match status" value="1"/>
</dbReference>
<feature type="compositionally biased region" description="Pro residues" evidence="8">
    <location>
        <begin position="283"/>
        <end position="307"/>
    </location>
</feature>
<sequence>MLLGRLGAGGMGVVYLARSPDGTHTAVKLVRAEYAADPAFRTRFRRETEASARLSGRWLVPVVDADPEAVRPWLATPFVPGPSLAAAVDGYGPLPEPGVRTLGAGLAEALAGVHAAGLVHRDVKPGNVLLALDGPRLIDFGIARADGGTALTATGLVLGSPGFLSPEQAQARSATAGPPSDVFALGCVLAYAATGRRPFAAATVAGSLFRTVHEEPDLAGAPAALLPLLRACLAKSPADRPGTAAVREQLAAGLPPGADLGWLPAPLPGLIAERTSAVLALPTPEPPPPEPPPPEPPPPEPPPPEPPTLAIGPATGSATGPATGPAKETVPGDARPTRRRVLRLGAGLGAAAAAGAGLFAVQQTWTGDGDSDGDGDGGGKAALPRYTIGLHADLSGAQRESGQAQERGARLAVARFNAADDRPFDLGLTVRDDRGEARTAAQVADRFAADPQVAAVLGPTGDAGFAAAAGRYEEALLPMVTVSAPTSLMTLDSRQALFQLRPATAELGSAIVRYLGAVEHITHTAVVDDRAATGDEDGGLVERIQQAPPSRGRVTVHQVAADEGVFDTVAAAVRKSGARAVVYAGSSPTRAARCARALRRGGFDGPRMVPEPVLRPERGRFPFLAEAGDAAEGWLCAATYTDPGRLPAARGFTEAYAERFPDAPDPGPAAPCALEAYDALLLLARSLRRPADGGPERGSTATRLRAARYDGLAKPIDFDPDAGQFVWSAGLFLYVVERGAMRFLGHYREVTEPVG</sequence>
<keyword evidence="6 7" id="KW-0067">ATP-binding</keyword>
<dbReference type="Pfam" id="PF13458">
    <property type="entry name" value="Peripla_BP_6"/>
    <property type="match status" value="1"/>
</dbReference>
<keyword evidence="3" id="KW-0732">Signal</keyword>
<evidence type="ECO:0000256" key="5">
    <source>
        <dbReference type="ARBA" id="ARBA00022777"/>
    </source>
</evidence>
<keyword evidence="11" id="KW-1185">Reference proteome</keyword>
<dbReference type="CDD" id="cd14014">
    <property type="entry name" value="STKc_PknB_like"/>
    <property type="match status" value="1"/>
</dbReference>
<dbReference type="EMBL" id="JASCIR010000001">
    <property type="protein sequence ID" value="MDI3384677.1"/>
    <property type="molecule type" value="Genomic_DNA"/>
</dbReference>
<dbReference type="InterPro" id="IPR011009">
    <property type="entry name" value="Kinase-like_dom_sf"/>
</dbReference>
<organism evidence="10 11">
    <name type="scientific">Streptomyces solicavernae</name>
    <dbReference type="NCBI Taxonomy" id="3043614"/>
    <lineage>
        <taxon>Bacteria</taxon>
        <taxon>Bacillati</taxon>
        <taxon>Actinomycetota</taxon>
        <taxon>Actinomycetes</taxon>
        <taxon>Kitasatosporales</taxon>
        <taxon>Streptomycetaceae</taxon>
        <taxon>Streptomyces</taxon>
    </lineage>
</organism>
<dbReference type="Pfam" id="PF00069">
    <property type="entry name" value="Pkinase"/>
    <property type="match status" value="1"/>
</dbReference>
<comment type="similarity">
    <text evidence="1">Belongs to the leucine-binding protein family.</text>
</comment>
<protein>
    <submittedName>
        <fullName evidence="10">Bifunctional serine/threonine-protein kinase/ABC transporter substrate-binding protein</fullName>
    </submittedName>
</protein>
<evidence type="ECO:0000256" key="6">
    <source>
        <dbReference type="ARBA" id="ARBA00022840"/>
    </source>
</evidence>
<evidence type="ECO:0000259" key="9">
    <source>
        <dbReference type="PROSITE" id="PS50011"/>
    </source>
</evidence>
<feature type="domain" description="Protein kinase" evidence="9">
    <location>
        <begin position="1"/>
        <end position="263"/>
    </location>
</feature>